<keyword evidence="3" id="KW-1185">Reference proteome</keyword>
<dbReference type="Proteomes" id="UP000001805">
    <property type="component" value="Chromosome 4, Linkage Group IV"/>
</dbReference>
<dbReference type="InParanoid" id="Q7SBG3"/>
<feature type="domain" description="Oxidoreductase acuF-like C2H2 type zinc-finger" evidence="1">
    <location>
        <begin position="225"/>
        <end position="252"/>
    </location>
</feature>
<evidence type="ECO:0000313" key="2">
    <source>
        <dbReference type="EMBL" id="EAA33737.1"/>
    </source>
</evidence>
<dbReference type="KEGG" id="ncr:NCU07593"/>
<proteinExistence type="predicted"/>
<evidence type="ECO:0000313" key="3">
    <source>
        <dbReference type="Proteomes" id="UP000001805"/>
    </source>
</evidence>
<name>Q7SBG3_NEUCR</name>
<dbReference type="PANTHER" id="PTHR35391">
    <property type="entry name" value="C2H2-TYPE DOMAIN-CONTAINING PROTEIN-RELATED"/>
    <property type="match status" value="1"/>
</dbReference>
<dbReference type="OrthoDB" id="6133115at2759"/>
<dbReference type="VEuPathDB" id="FungiDB:NCU07593"/>
<dbReference type="AlphaFoldDB" id="Q7SBG3"/>
<protein>
    <recommendedName>
        <fullName evidence="1">Oxidoreductase acuF-like C2H2 type zinc-finger domain-containing protein</fullName>
    </recommendedName>
</protein>
<dbReference type="PaxDb" id="5141-EFNCRP00000007692"/>
<dbReference type="GeneID" id="3879112"/>
<organism evidence="2 3">
    <name type="scientific">Neurospora crassa (strain ATCC 24698 / 74-OR23-1A / CBS 708.71 / DSM 1257 / FGSC 987)</name>
    <dbReference type="NCBI Taxonomy" id="367110"/>
    <lineage>
        <taxon>Eukaryota</taxon>
        <taxon>Fungi</taxon>
        <taxon>Dikarya</taxon>
        <taxon>Ascomycota</taxon>
        <taxon>Pezizomycotina</taxon>
        <taxon>Sordariomycetes</taxon>
        <taxon>Sordariomycetidae</taxon>
        <taxon>Sordariales</taxon>
        <taxon>Sordariaceae</taxon>
        <taxon>Neurospora</taxon>
    </lineage>
</organism>
<dbReference type="InterPro" id="IPR058925">
    <property type="entry name" value="zf-C2H2_AcuF"/>
</dbReference>
<dbReference type="Pfam" id="PF26082">
    <property type="entry name" value="zf-C2H2_AcuF"/>
    <property type="match status" value="1"/>
</dbReference>
<dbReference type="RefSeq" id="XP_962973.1">
    <property type="nucleotide sequence ID" value="XM_957880.1"/>
</dbReference>
<evidence type="ECO:0000259" key="1">
    <source>
        <dbReference type="Pfam" id="PF26082"/>
    </source>
</evidence>
<reference evidence="2 3" key="1">
    <citation type="journal article" date="2003" name="Nature">
        <title>The genome sequence of the filamentous fungus Neurospora crassa.</title>
        <authorList>
            <person name="Galagan J.E."/>
            <person name="Calvo S.E."/>
            <person name="Borkovich K.A."/>
            <person name="Selker E.U."/>
            <person name="Read N.D."/>
            <person name="Jaffe D."/>
            <person name="FitzHugh W."/>
            <person name="Ma L.J."/>
            <person name="Smirnov S."/>
            <person name="Purcell S."/>
            <person name="Rehman B."/>
            <person name="Elkins T."/>
            <person name="Engels R."/>
            <person name="Wang S."/>
            <person name="Nielsen C.B."/>
            <person name="Butler J."/>
            <person name="Endrizzi M."/>
            <person name="Qui D."/>
            <person name="Ianakiev P."/>
            <person name="Bell-Pedersen D."/>
            <person name="Nelson M.A."/>
            <person name="Werner-Washburne M."/>
            <person name="Selitrennikoff C.P."/>
            <person name="Kinsey J.A."/>
            <person name="Braun E.L."/>
            <person name="Zelter A."/>
            <person name="Schulte U."/>
            <person name="Kothe G.O."/>
            <person name="Jedd G."/>
            <person name="Mewes W."/>
            <person name="Staben C."/>
            <person name="Marcotte E."/>
            <person name="Greenberg D."/>
            <person name="Roy A."/>
            <person name="Foley K."/>
            <person name="Naylor J."/>
            <person name="Stange-Thomann N."/>
            <person name="Barrett R."/>
            <person name="Gnerre S."/>
            <person name="Kamal M."/>
            <person name="Kamvysselis M."/>
            <person name="Mauceli E."/>
            <person name="Bielke C."/>
            <person name="Rudd S."/>
            <person name="Frishman D."/>
            <person name="Krystofova S."/>
            <person name="Rasmussen C."/>
            <person name="Metzenberg R.L."/>
            <person name="Perkins D.D."/>
            <person name="Kroken S."/>
            <person name="Cogoni C."/>
            <person name="Macino G."/>
            <person name="Catcheside D."/>
            <person name="Li W."/>
            <person name="Pratt R.J."/>
            <person name="Osmani S.A."/>
            <person name="DeSouza C.P."/>
            <person name="Glass L."/>
            <person name="Orbach M.J."/>
            <person name="Berglund J.A."/>
            <person name="Voelker R."/>
            <person name="Yarden O."/>
            <person name="Plamann M."/>
            <person name="Seiler S."/>
            <person name="Dunlap J."/>
            <person name="Radford A."/>
            <person name="Aramayo R."/>
            <person name="Natvig D.O."/>
            <person name="Alex L.A."/>
            <person name="Mannhaupt G."/>
            <person name="Ebbole D.J."/>
            <person name="Freitag M."/>
            <person name="Paulsen I."/>
            <person name="Sachs M.S."/>
            <person name="Lander E.S."/>
            <person name="Nusbaum C."/>
            <person name="Birren B."/>
        </authorList>
    </citation>
    <scope>NUCLEOTIDE SEQUENCE [LARGE SCALE GENOMIC DNA]</scope>
    <source>
        <strain evidence="3">ATCC 24698 / 74-OR23-1A / CBS 708.71 / DSM 1257 / FGSC 987</strain>
    </source>
</reference>
<dbReference type="EMBL" id="CM002239">
    <property type="protein sequence ID" value="EAA33737.1"/>
    <property type="molecule type" value="Genomic_DNA"/>
</dbReference>
<accession>Q7SBG3</accession>
<gene>
    <name evidence="2" type="ORF">NCU07593</name>
</gene>
<dbReference type="HOGENOM" id="CLU_015936_3_1_1"/>
<dbReference type="STRING" id="367110.Q7SBG3"/>
<sequence length="441" mass="49579">MDNDTISGRCRKIRQQLIDLLTVLGDGSAQVPVPTTVTSASVKDVLGKFMLWAGPQGALRKPESESSLDSRLANSPDLQDCIDFELAVMFEALEDHRLDIDYVRRKHPKLGDGVQSSRMGRAIAMRRLFIRCCRDHKHNLAAKDNDGEDTSHLQIGSRRTTTAKQSTKATTVVVKGDLMDTLAGSVDVLGEGQEDDVSHCSDSTTSESLATLKLPRLADLSPKDDPFECPICYTLQQLSSEQAWRHHAYRDLKAYVCTVGGTECDNEFFEDRTSWFNHELEHHRSDYVCLLCGADEERKKTTQSLLRQHILTAHGAFEPDQLERLEEAGRKAMISFKASDCPFCDDWSELIARETTPERTYEAGDDVVVSITWFKKHVAMHLEQLAIFALSCNDHESGMDKDELQSSGWRDKKTENKEEFEALSSMGLGPEEFAWLWNKGS</sequence>
<dbReference type="PANTHER" id="PTHR35391:SF7">
    <property type="entry name" value="C2H2-TYPE DOMAIN-CONTAINING PROTEIN"/>
    <property type="match status" value="1"/>
</dbReference>